<feature type="compositionally biased region" description="Low complexity" evidence="1">
    <location>
        <begin position="41"/>
        <end position="61"/>
    </location>
</feature>
<reference evidence="2 3" key="1">
    <citation type="submission" date="2016-06" db="EMBL/GenBank/DDBJ databases">
        <title>Evolution of pathogenesis and genome organization in the Tremellales.</title>
        <authorList>
            <person name="Cuomo C."/>
            <person name="Litvintseva A."/>
            <person name="Heitman J."/>
            <person name="Chen Y."/>
            <person name="Sun S."/>
            <person name="Springer D."/>
            <person name="Dromer F."/>
            <person name="Young S."/>
            <person name="Zeng Q."/>
            <person name="Chapman S."/>
            <person name="Gujja S."/>
            <person name="Saif S."/>
            <person name="Birren B."/>
        </authorList>
    </citation>
    <scope>NUCLEOTIDE SEQUENCE [LARGE SCALE GENOMIC DNA]</scope>
    <source>
        <strain evidence="2 3">CBS 6273</strain>
    </source>
</reference>
<dbReference type="AlphaFoldDB" id="A0A1E3JLP6"/>
<evidence type="ECO:0000313" key="3">
    <source>
        <dbReference type="Proteomes" id="UP000095149"/>
    </source>
</evidence>
<evidence type="ECO:0000313" key="2">
    <source>
        <dbReference type="EMBL" id="ODO01784.1"/>
    </source>
</evidence>
<name>A0A1E3JLP6_9TREE</name>
<feature type="region of interest" description="Disordered" evidence="1">
    <location>
        <begin position="41"/>
        <end position="86"/>
    </location>
</feature>
<dbReference type="EMBL" id="MEKH01000010">
    <property type="protein sequence ID" value="ODO01784.1"/>
    <property type="molecule type" value="Genomic_DNA"/>
</dbReference>
<accession>A0A1E3JLP6</accession>
<feature type="compositionally biased region" description="Basic and acidic residues" evidence="1">
    <location>
        <begin position="197"/>
        <end position="209"/>
    </location>
</feature>
<protein>
    <submittedName>
        <fullName evidence="2">Uncharacterized protein</fullName>
    </submittedName>
</protein>
<sequence>MAALDSSSEAGGPTPAPHLVNQILDPLSGIFRSIWDVSAVTPPTNPPTDTATASHASSAPHKGTAPAAPPPSQSSVPNAYPSGLGHPANADLGGPLRLVPYNLAITNHYPNSFTINPYKSVDRLPMGSFWAQCYPQIDDETEFQDDHVLRYLHQFYVAPSVVYHTSWKTNVNFNKTSFYLPLEGDFVNLPPVRSIRNHDTEVKRQKRQSEGASQKKGASQLSTKLGHILPDVCLTRYLIGKVAEGTYPKQPEGDRVSVHDDNPQKVLYAALENKWEHWPKASGMEPKGKINLHLDSLQFPNMEAIAQTSFYSLLAYHVSKCRSAMALVNGNFTRILNLSHLGPEGKEVVLEGVTLGGDGGRRILVEAHPDVVAKLRHHRLPCLSPEQFGELAAGVSFLGIQWKAPNSLIANYEDWSLDPKAKERLDATVYLNLALATHHPETVPDPPIDNRSLEHVIDTDTSEAVVSSSKRQKRADVSGPTEYLPLSPAMIATPSPSPSSFSTISSCFEIERPVSVEEWCLSVKQKASADGTFIDTAIPPNPVFSTTAEQVLPREYWTHGDYLDHFSRLGVTFVLATPTEVDVLLARAAKFGWGGALGRG</sequence>
<organism evidence="2 3">
    <name type="scientific">Cryptococcus amylolentus CBS 6273</name>
    <dbReference type="NCBI Taxonomy" id="1296118"/>
    <lineage>
        <taxon>Eukaryota</taxon>
        <taxon>Fungi</taxon>
        <taxon>Dikarya</taxon>
        <taxon>Basidiomycota</taxon>
        <taxon>Agaricomycotina</taxon>
        <taxon>Tremellomycetes</taxon>
        <taxon>Tremellales</taxon>
        <taxon>Cryptococcaceae</taxon>
        <taxon>Cryptococcus</taxon>
    </lineage>
</organism>
<evidence type="ECO:0000256" key="1">
    <source>
        <dbReference type="SAM" id="MobiDB-lite"/>
    </source>
</evidence>
<feature type="region of interest" description="Disordered" evidence="1">
    <location>
        <begin position="197"/>
        <end position="219"/>
    </location>
</feature>
<dbReference type="OrthoDB" id="2577060at2759"/>
<feature type="compositionally biased region" description="Polar residues" evidence="1">
    <location>
        <begin position="210"/>
        <end position="219"/>
    </location>
</feature>
<proteinExistence type="predicted"/>
<dbReference type="Proteomes" id="UP000095149">
    <property type="component" value="Unassembled WGS sequence"/>
</dbReference>
<comment type="caution">
    <text evidence="2">The sequence shown here is derived from an EMBL/GenBank/DDBJ whole genome shotgun (WGS) entry which is preliminary data.</text>
</comment>
<gene>
    <name evidence="2" type="ORF">I350_06613</name>
</gene>